<comment type="caution">
    <text evidence="1">The sequence shown here is derived from an EMBL/GenBank/DDBJ whole genome shotgun (WGS) entry which is preliminary data.</text>
</comment>
<accession>X0S248</accession>
<evidence type="ECO:0000313" key="1">
    <source>
        <dbReference type="EMBL" id="GAF75153.1"/>
    </source>
</evidence>
<protein>
    <recommendedName>
        <fullName evidence="2">Terminase large subunit gp17-like C-terminal domain-containing protein</fullName>
    </recommendedName>
</protein>
<dbReference type="AlphaFoldDB" id="X0S248"/>
<sequence>MEKAKQLGTPRLTKWIPHQPTVKQQAFLKLWQTEAFYGGAAGGGKSDALLMAALQYVDVPDYAAILFRRTYADLALPGALMDRAGEWLGGTEAHWSGQDKRWTFPSGATLTFGYLDTDADRYRYQS</sequence>
<dbReference type="Gene3D" id="3.40.50.300">
    <property type="entry name" value="P-loop containing nucleotide triphosphate hydrolases"/>
    <property type="match status" value="1"/>
</dbReference>
<reference evidence="1" key="1">
    <citation type="journal article" date="2014" name="Front. Microbiol.">
        <title>High frequency of phylogenetically diverse reductive dehalogenase-homologous genes in deep subseafloor sedimentary metagenomes.</title>
        <authorList>
            <person name="Kawai M."/>
            <person name="Futagami T."/>
            <person name="Toyoda A."/>
            <person name="Takaki Y."/>
            <person name="Nishi S."/>
            <person name="Hori S."/>
            <person name="Arai W."/>
            <person name="Tsubouchi T."/>
            <person name="Morono Y."/>
            <person name="Uchiyama I."/>
            <person name="Ito T."/>
            <person name="Fujiyama A."/>
            <person name="Inagaki F."/>
            <person name="Takami H."/>
        </authorList>
    </citation>
    <scope>NUCLEOTIDE SEQUENCE</scope>
    <source>
        <strain evidence="1">Expedition CK06-06</strain>
    </source>
</reference>
<organism evidence="1">
    <name type="scientific">marine sediment metagenome</name>
    <dbReference type="NCBI Taxonomy" id="412755"/>
    <lineage>
        <taxon>unclassified sequences</taxon>
        <taxon>metagenomes</taxon>
        <taxon>ecological metagenomes</taxon>
    </lineage>
</organism>
<name>X0S248_9ZZZZ</name>
<dbReference type="EMBL" id="BARS01004241">
    <property type="protein sequence ID" value="GAF75153.1"/>
    <property type="molecule type" value="Genomic_DNA"/>
</dbReference>
<feature type="non-terminal residue" evidence="1">
    <location>
        <position position="126"/>
    </location>
</feature>
<evidence type="ECO:0008006" key="2">
    <source>
        <dbReference type="Google" id="ProtNLM"/>
    </source>
</evidence>
<proteinExistence type="predicted"/>
<gene>
    <name evidence="1" type="ORF">S01H1_08264</name>
</gene>
<dbReference type="InterPro" id="IPR027417">
    <property type="entry name" value="P-loop_NTPase"/>
</dbReference>